<evidence type="ECO:0000313" key="2">
    <source>
        <dbReference type="EMBL" id="SMD43738.1"/>
    </source>
</evidence>
<keyword evidence="1" id="KW-0732">Signal</keyword>
<evidence type="ECO:0000256" key="1">
    <source>
        <dbReference type="SAM" id="SignalP"/>
    </source>
</evidence>
<dbReference type="EMBL" id="LT838813">
    <property type="protein sequence ID" value="SMD43738.1"/>
    <property type="molecule type" value="Genomic_DNA"/>
</dbReference>
<gene>
    <name evidence="2" type="ORF">SAMN00777080_2346</name>
</gene>
<organism evidence="2 3">
    <name type="scientific">Aquiflexum balticum DSM 16537</name>
    <dbReference type="NCBI Taxonomy" id="758820"/>
    <lineage>
        <taxon>Bacteria</taxon>
        <taxon>Pseudomonadati</taxon>
        <taxon>Bacteroidota</taxon>
        <taxon>Cytophagia</taxon>
        <taxon>Cytophagales</taxon>
        <taxon>Cyclobacteriaceae</taxon>
        <taxon>Aquiflexum</taxon>
    </lineage>
</organism>
<feature type="chain" id="PRO_5012077150" evidence="1">
    <location>
        <begin position="20"/>
        <end position="275"/>
    </location>
</feature>
<accession>A0A1W2H544</accession>
<protein>
    <submittedName>
        <fullName evidence="2">Uncharacterized protein</fullName>
    </submittedName>
</protein>
<keyword evidence="3" id="KW-1185">Reference proteome</keyword>
<sequence>MKFRVLILLLSCISLQSFCQNESWGDFIKIDFPKLDQLSLDNQGFIFLADLEGNIYQYDRNGKFINNFSPARQGSLSQLEAFWTVNIFTFSTDLQEYRILNRFIIPIAENRFPMDLVGLAKMATLGNNNVIWVYDETDLSLKQFDYIRGRIIQNQPLNLILDRSSLEITDIKEYQNLLFLNIRDEGVFVLDNQGNFIKRIKVESDQKIGFWKSNVVYLKDKKINLVNFQSDETEEIEVPIGIEPKAVRINRNNVLFFDSNQVWIYNKSETPLDKF</sequence>
<feature type="signal peptide" evidence="1">
    <location>
        <begin position="1"/>
        <end position="19"/>
    </location>
</feature>
<dbReference type="OrthoDB" id="1116010at2"/>
<proteinExistence type="predicted"/>
<dbReference type="STRING" id="758820.SAMN00777080_2346"/>
<name>A0A1W2H544_9BACT</name>
<evidence type="ECO:0000313" key="3">
    <source>
        <dbReference type="Proteomes" id="UP000192333"/>
    </source>
</evidence>
<reference evidence="3" key="1">
    <citation type="submission" date="2017-04" db="EMBL/GenBank/DDBJ databases">
        <authorList>
            <person name="Varghese N."/>
            <person name="Submissions S."/>
        </authorList>
    </citation>
    <scope>NUCLEOTIDE SEQUENCE [LARGE SCALE GENOMIC DNA]</scope>
    <source>
        <strain evidence="3">DSM 16537</strain>
    </source>
</reference>
<dbReference type="Proteomes" id="UP000192333">
    <property type="component" value="Chromosome I"/>
</dbReference>
<dbReference type="AlphaFoldDB" id="A0A1W2H544"/>